<dbReference type="SUPFAM" id="SSF55874">
    <property type="entry name" value="ATPase domain of HSP90 chaperone/DNA topoisomerase II/histidine kinase"/>
    <property type="match status" value="1"/>
</dbReference>
<comment type="catalytic activity">
    <reaction evidence="1">
        <text>ATP + protein L-histidine = ADP + protein N-phospho-L-histidine.</text>
        <dbReference type="EC" id="2.7.13.3"/>
    </reaction>
</comment>
<feature type="domain" description="CheW-like" evidence="7">
    <location>
        <begin position="226"/>
        <end position="359"/>
    </location>
</feature>
<reference evidence="8" key="1">
    <citation type="submission" date="2019-08" db="EMBL/GenBank/DDBJ databases">
        <authorList>
            <person name="Kucharzyk K."/>
            <person name="Murdoch R.W."/>
            <person name="Higgins S."/>
            <person name="Loffler F."/>
        </authorList>
    </citation>
    <scope>NUCLEOTIDE SEQUENCE</scope>
</reference>
<keyword evidence="4 8" id="KW-0808">Transferase</keyword>
<accession>A0A644Y9B9</accession>
<feature type="domain" description="Histidine kinase" evidence="6">
    <location>
        <begin position="20"/>
        <end position="224"/>
    </location>
</feature>
<dbReference type="SMART" id="SM00387">
    <property type="entry name" value="HATPase_c"/>
    <property type="match status" value="1"/>
</dbReference>
<evidence type="ECO:0000259" key="6">
    <source>
        <dbReference type="PROSITE" id="PS50109"/>
    </source>
</evidence>
<dbReference type="InterPro" id="IPR051315">
    <property type="entry name" value="Bact_Chemotaxis_CheA"/>
</dbReference>
<dbReference type="PROSITE" id="PS50109">
    <property type="entry name" value="HIS_KIN"/>
    <property type="match status" value="1"/>
</dbReference>
<dbReference type="CDD" id="cd16916">
    <property type="entry name" value="HATPase_CheA-like"/>
    <property type="match status" value="1"/>
</dbReference>
<dbReference type="InterPro" id="IPR005467">
    <property type="entry name" value="His_kinase_dom"/>
</dbReference>
<evidence type="ECO:0000256" key="5">
    <source>
        <dbReference type="ARBA" id="ARBA00022777"/>
    </source>
</evidence>
<organism evidence="8">
    <name type="scientific">bioreactor metagenome</name>
    <dbReference type="NCBI Taxonomy" id="1076179"/>
    <lineage>
        <taxon>unclassified sequences</taxon>
        <taxon>metagenomes</taxon>
        <taxon>ecological metagenomes</taxon>
    </lineage>
</organism>
<dbReference type="Gene3D" id="3.30.565.10">
    <property type="entry name" value="Histidine kinase-like ATPase, C-terminal domain"/>
    <property type="match status" value="1"/>
</dbReference>
<dbReference type="EMBL" id="VSSQ01003864">
    <property type="protein sequence ID" value="MPM22694.1"/>
    <property type="molecule type" value="Genomic_DNA"/>
</dbReference>
<gene>
    <name evidence="8" type="primary">cheA_10</name>
    <name evidence="8" type="ORF">SDC9_69152</name>
</gene>
<protein>
    <recommendedName>
        <fullName evidence="2">histidine kinase</fullName>
        <ecNumber evidence="2">2.7.13.3</ecNumber>
    </recommendedName>
</protein>
<dbReference type="FunFam" id="3.30.565.10:FF:000016">
    <property type="entry name" value="Chemotaxis protein CheA, putative"/>
    <property type="match status" value="1"/>
</dbReference>
<dbReference type="PRINTS" id="PR00344">
    <property type="entry name" value="BCTRLSENSOR"/>
</dbReference>
<dbReference type="SUPFAM" id="SSF50341">
    <property type="entry name" value="CheW-like"/>
    <property type="match status" value="1"/>
</dbReference>
<evidence type="ECO:0000259" key="7">
    <source>
        <dbReference type="PROSITE" id="PS50851"/>
    </source>
</evidence>
<dbReference type="GO" id="GO:0006935">
    <property type="term" value="P:chemotaxis"/>
    <property type="evidence" value="ECO:0007669"/>
    <property type="project" value="InterPro"/>
</dbReference>
<dbReference type="GO" id="GO:0004673">
    <property type="term" value="F:protein histidine kinase activity"/>
    <property type="evidence" value="ECO:0007669"/>
    <property type="project" value="UniProtKB-EC"/>
</dbReference>
<dbReference type="EC" id="2.7.13.3" evidence="2"/>
<dbReference type="InterPro" id="IPR036061">
    <property type="entry name" value="CheW-like_dom_sf"/>
</dbReference>
<proteinExistence type="predicted"/>
<dbReference type="AlphaFoldDB" id="A0A644Y9B9"/>
<dbReference type="SMART" id="SM00260">
    <property type="entry name" value="CheW"/>
    <property type="match status" value="1"/>
</dbReference>
<dbReference type="GO" id="GO:0007165">
    <property type="term" value="P:signal transduction"/>
    <property type="evidence" value="ECO:0007669"/>
    <property type="project" value="InterPro"/>
</dbReference>
<dbReference type="PROSITE" id="PS50851">
    <property type="entry name" value="CHEW"/>
    <property type="match status" value="1"/>
</dbReference>
<dbReference type="PANTHER" id="PTHR43395:SF10">
    <property type="entry name" value="CHEMOTAXIS PROTEIN CHEA"/>
    <property type="match status" value="1"/>
</dbReference>
<dbReference type="Pfam" id="PF02518">
    <property type="entry name" value="HATPase_c"/>
    <property type="match status" value="1"/>
</dbReference>
<keyword evidence="3" id="KW-0597">Phosphoprotein</keyword>
<evidence type="ECO:0000313" key="8">
    <source>
        <dbReference type="EMBL" id="MPM22694.1"/>
    </source>
</evidence>
<dbReference type="PANTHER" id="PTHR43395">
    <property type="entry name" value="SENSOR HISTIDINE KINASE CHEA"/>
    <property type="match status" value="1"/>
</dbReference>
<dbReference type="Gene3D" id="2.30.30.40">
    <property type="entry name" value="SH3 Domains"/>
    <property type="match status" value="1"/>
</dbReference>
<dbReference type="InterPro" id="IPR004358">
    <property type="entry name" value="Sig_transdc_His_kin-like_C"/>
</dbReference>
<comment type="caution">
    <text evidence="8">The sequence shown here is derived from an EMBL/GenBank/DDBJ whole genome shotgun (WGS) entry which is preliminary data.</text>
</comment>
<evidence type="ECO:0000256" key="2">
    <source>
        <dbReference type="ARBA" id="ARBA00012438"/>
    </source>
</evidence>
<dbReference type="InterPro" id="IPR036890">
    <property type="entry name" value="HATPase_C_sf"/>
</dbReference>
<evidence type="ECO:0000256" key="4">
    <source>
        <dbReference type="ARBA" id="ARBA00022679"/>
    </source>
</evidence>
<dbReference type="InterPro" id="IPR003594">
    <property type="entry name" value="HATPase_dom"/>
</dbReference>
<dbReference type="InterPro" id="IPR002545">
    <property type="entry name" value="CheW-lke_dom"/>
</dbReference>
<evidence type="ECO:0000256" key="3">
    <source>
        <dbReference type="ARBA" id="ARBA00022553"/>
    </source>
</evidence>
<sequence>MVINNADFGNAEHESFDAAAQQLHALINELQDIVMNIRMIPVSTLFQKMRRLVRDMSKKFGKDIELDLIGEETEVDKNVIDYLSDPLLHIIRNSVDHGVEDAQTRVALGKPPRGKIVLEARTTGSDVIVTVSDDGKGLQRDTILKKALEKGLISKIDPDMPDKEVFNLIFLPGFSTKEEVTEYSGRGVGMDVVRKNIGQIGGSITLESEEGKGTTHIIRIPLTLTIVNGMKFSVGDINFIVPTVSVHSVVQPDLENIFSDSQGNEMIMLQGECYSMIRLSQVCGVENAVTELNDGMVMHIAAEGRSFCIFFDRLDGEYQVVVKSLPAYLQQCSTRLDGVGGCAILGDGSINLIVDVNGL</sequence>
<name>A0A644Y9B9_9ZZZZ</name>
<evidence type="ECO:0000256" key="1">
    <source>
        <dbReference type="ARBA" id="ARBA00000085"/>
    </source>
</evidence>
<dbReference type="Pfam" id="PF01584">
    <property type="entry name" value="CheW"/>
    <property type="match status" value="1"/>
</dbReference>
<keyword evidence="5" id="KW-0418">Kinase</keyword>